<feature type="domain" description="Guanylate cyclase" evidence="13">
    <location>
        <begin position="231"/>
        <end position="302"/>
    </location>
</feature>
<dbReference type="InterPro" id="IPR050401">
    <property type="entry name" value="Cyclic_nucleotide_synthase"/>
</dbReference>
<dbReference type="GO" id="GO:0004016">
    <property type="term" value="F:adenylate cyclase activity"/>
    <property type="evidence" value="ECO:0007669"/>
    <property type="project" value="TreeGrafter"/>
</dbReference>
<comment type="catalytic activity">
    <reaction evidence="1">
        <text>GTP = 3',5'-cyclic GMP + diphosphate</text>
        <dbReference type="Rhea" id="RHEA:13665"/>
        <dbReference type="ChEBI" id="CHEBI:33019"/>
        <dbReference type="ChEBI" id="CHEBI:37565"/>
        <dbReference type="ChEBI" id="CHEBI:57746"/>
        <dbReference type="EC" id="4.6.1.2"/>
    </reaction>
</comment>
<keyword evidence="5" id="KW-0547">Nucleotide-binding</keyword>
<dbReference type="PROSITE" id="PS50125">
    <property type="entry name" value="GUANYLATE_CYCLASE_2"/>
    <property type="match status" value="1"/>
</dbReference>
<dbReference type="InterPro" id="IPR029787">
    <property type="entry name" value="Nucleotide_cyclase"/>
</dbReference>
<dbReference type="InterPro" id="IPR011009">
    <property type="entry name" value="Kinase-like_dom_sf"/>
</dbReference>
<dbReference type="Gene3D" id="3.30.70.1230">
    <property type="entry name" value="Nucleotide cyclase"/>
    <property type="match status" value="1"/>
</dbReference>
<dbReference type="PANTHER" id="PTHR11920:SF342">
    <property type="entry name" value="RECEPTOR-TYPE GUANYLATE CYCLASE GCY-29"/>
    <property type="match status" value="1"/>
</dbReference>
<dbReference type="InterPro" id="IPR000719">
    <property type="entry name" value="Prot_kinase_dom"/>
</dbReference>
<dbReference type="Pfam" id="PF00211">
    <property type="entry name" value="Guanylate_cyc"/>
    <property type="match status" value="1"/>
</dbReference>
<evidence type="ECO:0000256" key="1">
    <source>
        <dbReference type="ARBA" id="ARBA00001436"/>
    </source>
</evidence>
<evidence type="ECO:0000259" key="12">
    <source>
        <dbReference type="PROSITE" id="PS50011"/>
    </source>
</evidence>
<evidence type="ECO:0000313" key="14">
    <source>
        <dbReference type="EMBL" id="RCN33037.1"/>
    </source>
</evidence>
<dbReference type="SUPFAM" id="SSF55073">
    <property type="entry name" value="Nucleotide cyclase"/>
    <property type="match status" value="1"/>
</dbReference>
<evidence type="ECO:0000256" key="5">
    <source>
        <dbReference type="ARBA" id="ARBA00022741"/>
    </source>
</evidence>
<keyword evidence="10" id="KW-0141">cGMP biosynthesis</keyword>
<dbReference type="GO" id="GO:0007168">
    <property type="term" value="P:receptor guanylyl cyclase signaling pathway"/>
    <property type="evidence" value="ECO:0007669"/>
    <property type="project" value="TreeGrafter"/>
</dbReference>
<dbReference type="Pfam" id="PF00069">
    <property type="entry name" value="Pkinase"/>
    <property type="match status" value="1"/>
</dbReference>
<evidence type="ECO:0000256" key="11">
    <source>
        <dbReference type="SAM" id="Coils"/>
    </source>
</evidence>
<evidence type="ECO:0000256" key="6">
    <source>
        <dbReference type="ARBA" id="ARBA00022989"/>
    </source>
</evidence>
<evidence type="ECO:0000256" key="3">
    <source>
        <dbReference type="ARBA" id="ARBA00012202"/>
    </source>
</evidence>
<dbReference type="CDD" id="cd07302">
    <property type="entry name" value="CHD"/>
    <property type="match status" value="1"/>
</dbReference>
<dbReference type="Proteomes" id="UP000252519">
    <property type="component" value="Unassembled WGS sequence"/>
</dbReference>
<keyword evidence="15" id="KW-1185">Reference proteome</keyword>
<feature type="non-terminal residue" evidence="14">
    <location>
        <position position="1"/>
    </location>
</feature>
<comment type="subcellular location">
    <subcellularLocation>
        <location evidence="2">Membrane</location>
        <topology evidence="2">Single-pass membrane protein</topology>
    </subcellularLocation>
</comment>
<evidence type="ECO:0000259" key="13">
    <source>
        <dbReference type="PROSITE" id="PS50125"/>
    </source>
</evidence>
<dbReference type="GO" id="GO:0004672">
    <property type="term" value="F:protein kinase activity"/>
    <property type="evidence" value="ECO:0007669"/>
    <property type="project" value="InterPro"/>
</dbReference>
<keyword evidence="6" id="KW-1133">Transmembrane helix</keyword>
<dbReference type="GO" id="GO:0005524">
    <property type="term" value="F:ATP binding"/>
    <property type="evidence" value="ECO:0007669"/>
    <property type="project" value="InterPro"/>
</dbReference>
<dbReference type="GO" id="GO:0001653">
    <property type="term" value="F:peptide receptor activity"/>
    <property type="evidence" value="ECO:0007669"/>
    <property type="project" value="TreeGrafter"/>
</dbReference>
<keyword evidence="9" id="KW-0456">Lyase</keyword>
<evidence type="ECO:0000256" key="7">
    <source>
        <dbReference type="ARBA" id="ARBA00023136"/>
    </source>
</evidence>
<dbReference type="STRING" id="29170.A0A368FS45"/>
<sequence length="309" mass="34827">LLKKFSAILYISPEKRLSDHKNQRRRGDESWVAQTAEKKRAADIYAFGMVLYEILFRSLPFSDIHDLNEMSTKAMQGEKIIRPQVQKDQQLHPDLQALLQDCWHDSPDARPSIRRVRLSTEAILKTQGTCKFSRTGLGGRLPHSAAFCNEERLISPIRTPMNAKTSLVDSMIRVMEEYASNLEKLVNERTASLEETTIRADKLLSQLLPKYVANELKNGRSVPPKMFASATVLFTDVVGFTTLCSSSTPMEVSLNAKPSLVYNVYIKVETIGDAYMVVSGIPEENGKRHVCNVADISLDIMEVCWVLAY</sequence>
<dbReference type="GO" id="GO:0004383">
    <property type="term" value="F:guanylate cyclase activity"/>
    <property type="evidence" value="ECO:0007669"/>
    <property type="project" value="UniProtKB-EC"/>
</dbReference>
<gene>
    <name evidence="14" type="ORF">ANCCAN_21138</name>
</gene>
<dbReference type="GO" id="GO:0035556">
    <property type="term" value="P:intracellular signal transduction"/>
    <property type="evidence" value="ECO:0007669"/>
    <property type="project" value="InterPro"/>
</dbReference>
<evidence type="ECO:0000256" key="4">
    <source>
        <dbReference type="ARBA" id="ARBA00022692"/>
    </source>
</evidence>
<dbReference type="EC" id="4.6.1.2" evidence="3"/>
<comment type="caution">
    <text evidence="14">The sequence shown here is derived from an EMBL/GenBank/DDBJ whole genome shotgun (WGS) entry which is preliminary data.</text>
</comment>
<keyword evidence="7" id="KW-0472">Membrane</keyword>
<dbReference type="Gene3D" id="1.10.510.10">
    <property type="entry name" value="Transferase(Phosphotransferase) domain 1"/>
    <property type="match status" value="1"/>
</dbReference>
<evidence type="ECO:0000256" key="2">
    <source>
        <dbReference type="ARBA" id="ARBA00004167"/>
    </source>
</evidence>
<dbReference type="EMBL" id="JOJR01000984">
    <property type="protein sequence ID" value="RCN33037.1"/>
    <property type="molecule type" value="Genomic_DNA"/>
</dbReference>
<dbReference type="PROSITE" id="PS50011">
    <property type="entry name" value="PROTEIN_KINASE_DOM"/>
    <property type="match status" value="1"/>
</dbReference>
<accession>A0A368FS45</accession>
<dbReference type="OrthoDB" id="60033at2759"/>
<keyword evidence="4" id="KW-0812">Transmembrane</keyword>
<protein>
    <recommendedName>
        <fullName evidence="3">guanylate cyclase</fullName>
        <ecNumber evidence="3">4.6.1.2</ecNumber>
    </recommendedName>
</protein>
<dbReference type="InterPro" id="IPR001054">
    <property type="entry name" value="A/G_cyclase"/>
</dbReference>
<feature type="domain" description="Protein kinase" evidence="12">
    <location>
        <begin position="1"/>
        <end position="124"/>
    </location>
</feature>
<reference evidence="14 15" key="1">
    <citation type="submission" date="2014-10" db="EMBL/GenBank/DDBJ databases">
        <title>Draft genome of the hookworm Ancylostoma caninum.</title>
        <authorList>
            <person name="Mitreva M."/>
        </authorList>
    </citation>
    <scope>NUCLEOTIDE SEQUENCE [LARGE SCALE GENOMIC DNA]</scope>
    <source>
        <strain evidence="14 15">Baltimore</strain>
    </source>
</reference>
<dbReference type="PANTHER" id="PTHR11920">
    <property type="entry name" value="GUANYLYL CYCLASE"/>
    <property type="match status" value="1"/>
</dbReference>
<evidence type="ECO:0000256" key="8">
    <source>
        <dbReference type="ARBA" id="ARBA00023180"/>
    </source>
</evidence>
<name>A0A368FS45_ANCCA</name>
<dbReference type="SUPFAM" id="SSF56112">
    <property type="entry name" value="Protein kinase-like (PK-like)"/>
    <property type="match status" value="1"/>
</dbReference>
<evidence type="ECO:0000256" key="9">
    <source>
        <dbReference type="ARBA" id="ARBA00023239"/>
    </source>
</evidence>
<keyword evidence="8" id="KW-0325">Glycoprotein</keyword>
<keyword evidence="11" id="KW-0175">Coiled coil</keyword>
<dbReference type="SMART" id="SM00044">
    <property type="entry name" value="CYCc"/>
    <property type="match status" value="1"/>
</dbReference>
<feature type="coiled-coil region" evidence="11">
    <location>
        <begin position="168"/>
        <end position="195"/>
    </location>
</feature>
<dbReference type="GO" id="GO:0005886">
    <property type="term" value="C:plasma membrane"/>
    <property type="evidence" value="ECO:0007669"/>
    <property type="project" value="TreeGrafter"/>
</dbReference>
<dbReference type="AlphaFoldDB" id="A0A368FS45"/>
<evidence type="ECO:0000256" key="10">
    <source>
        <dbReference type="ARBA" id="ARBA00023293"/>
    </source>
</evidence>
<organism evidence="14 15">
    <name type="scientific">Ancylostoma caninum</name>
    <name type="common">Dog hookworm</name>
    <dbReference type="NCBI Taxonomy" id="29170"/>
    <lineage>
        <taxon>Eukaryota</taxon>
        <taxon>Metazoa</taxon>
        <taxon>Ecdysozoa</taxon>
        <taxon>Nematoda</taxon>
        <taxon>Chromadorea</taxon>
        <taxon>Rhabditida</taxon>
        <taxon>Rhabditina</taxon>
        <taxon>Rhabditomorpha</taxon>
        <taxon>Strongyloidea</taxon>
        <taxon>Ancylostomatidae</taxon>
        <taxon>Ancylostomatinae</taxon>
        <taxon>Ancylostoma</taxon>
    </lineage>
</organism>
<evidence type="ECO:0000313" key="15">
    <source>
        <dbReference type="Proteomes" id="UP000252519"/>
    </source>
</evidence>
<dbReference type="Gene3D" id="6.10.250.780">
    <property type="match status" value="1"/>
</dbReference>
<proteinExistence type="predicted"/>